<sequence length="222" mass="23503">MSAEPMLGKPLPLLFSTSEPTPPIEFTGPDTFAAEVVETLRTEADAIVARYPQSRSALLPLLHLVQSVDGYLTRAGIAFCADRLRLTTAQVASVATFYTMYRREPTGDYLVGVCTNTLCAVMGGDAIAEHLASELGVDDGETTTDGAVTFERIECNAACDHAPVVMVNWEFFDAQTPESAGALVDALRAGTPPAPSRGASSLCTFRQTARLLAGLDEQGGDA</sequence>
<evidence type="ECO:0000256" key="1">
    <source>
        <dbReference type="ARBA" id="ARBA00010643"/>
    </source>
</evidence>
<comment type="cofactor">
    <cofactor evidence="7">
        <name>[2Fe-2S] cluster</name>
        <dbReference type="ChEBI" id="CHEBI:190135"/>
    </cofactor>
    <text evidence="7">Binds 1 [2Fe-2S] cluster.</text>
</comment>
<dbReference type="GO" id="GO:0003954">
    <property type="term" value="F:NADH dehydrogenase activity"/>
    <property type="evidence" value="ECO:0007669"/>
    <property type="project" value="TreeGrafter"/>
</dbReference>
<evidence type="ECO:0000256" key="4">
    <source>
        <dbReference type="ARBA" id="ARBA00023004"/>
    </source>
</evidence>
<dbReference type="InterPro" id="IPR002023">
    <property type="entry name" value="NuoE-like"/>
</dbReference>
<dbReference type="GO" id="GO:0051537">
    <property type="term" value="F:2 iron, 2 sulfur cluster binding"/>
    <property type="evidence" value="ECO:0007669"/>
    <property type="project" value="UniProtKB-KW"/>
</dbReference>
<dbReference type="Pfam" id="PF01257">
    <property type="entry name" value="2Fe-2S_thioredx"/>
    <property type="match status" value="1"/>
</dbReference>
<evidence type="ECO:0000256" key="3">
    <source>
        <dbReference type="ARBA" id="ARBA00022723"/>
    </source>
</evidence>
<dbReference type="InterPro" id="IPR036249">
    <property type="entry name" value="Thioredoxin-like_sf"/>
</dbReference>
<keyword evidence="2 7" id="KW-0001">2Fe-2S</keyword>
<reference evidence="8" key="1">
    <citation type="submission" date="2023-06" db="EMBL/GenBank/DDBJ databases">
        <title>Gordonia sp. nov. and Pseudochrobactrum sp. nov., two species isolated from the burying beetle Nicrophorus vespilloides.</title>
        <authorList>
            <person name="Poehlein A."/>
            <person name="Guzman J."/>
            <person name="Daniel R."/>
            <person name="Vilcinskas A."/>
        </authorList>
    </citation>
    <scope>NUCLEOTIDE SEQUENCE</scope>
    <source>
        <strain evidence="8">MP11Mi</strain>
    </source>
</reference>
<name>A0AA97CRW2_9ACTN</name>
<gene>
    <name evidence="8" type="primary">nuoE</name>
    <name evidence="8" type="ORF">MP11Mi_00580</name>
</gene>
<feature type="binding site" evidence="7">
    <location>
        <position position="114"/>
    </location>
    <ligand>
        <name>[2Fe-2S] cluster</name>
        <dbReference type="ChEBI" id="CHEBI:190135"/>
    </ligand>
</feature>
<dbReference type="Gene3D" id="3.40.30.10">
    <property type="entry name" value="Glutaredoxin"/>
    <property type="match status" value="1"/>
</dbReference>
<dbReference type="NCBIfam" id="TIGR01958">
    <property type="entry name" value="nuoE_fam"/>
    <property type="match status" value="1"/>
</dbReference>
<dbReference type="SUPFAM" id="SSF52833">
    <property type="entry name" value="Thioredoxin-like"/>
    <property type="match status" value="1"/>
</dbReference>
<dbReference type="InterPro" id="IPR041921">
    <property type="entry name" value="NuoE_N"/>
</dbReference>
<evidence type="ECO:0000256" key="6">
    <source>
        <dbReference type="ARBA" id="ARBA00034078"/>
    </source>
</evidence>
<dbReference type="CDD" id="cd03064">
    <property type="entry name" value="TRX_Fd_NuoE"/>
    <property type="match status" value="1"/>
</dbReference>
<evidence type="ECO:0000313" key="8">
    <source>
        <dbReference type="EMBL" id="WOC10997.1"/>
    </source>
</evidence>
<dbReference type="InterPro" id="IPR042128">
    <property type="entry name" value="NuoE_dom"/>
</dbReference>
<feature type="binding site" evidence="7">
    <location>
        <position position="159"/>
    </location>
    <ligand>
        <name>[2Fe-2S] cluster</name>
        <dbReference type="ChEBI" id="CHEBI:190135"/>
    </ligand>
</feature>
<dbReference type="Gene3D" id="1.10.10.1590">
    <property type="entry name" value="NADH-quinone oxidoreductase subunit E"/>
    <property type="match status" value="1"/>
</dbReference>
<feature type="binding site" evidence="7">
    <location>
        <position position="155"/>
    </location>
    <ligand>
        <name>[2Fe-2S] cluster</name>
        <dbReference type="ChEBI" id="CHEBI:190135"/>
    </ligand>
</feature>
<accession>A0AA97CRW2</accession>
<dbReference type="NCBIfam" id="NF005721">
    <property type="entry name" value="PRK07539.1-1"/>
    <property type="match status" value="1"/>
</dbReference>
<protein>
    <submittedName>
        <fullName evidence="8">NADH-quinone oxidoreductase subunit E</fullName>
    </submittedName>
</protein>
<keyword evidence="3 7" id="KW-0479">Metal-binding</keyword>
<proteinExistence type="inferred from homology"/>
<dbReference type="GO" id="GO:0046872">
    <property type="term" value="F:metal ion binding"/>
    <property type="evidence" value="ECO:0007669"/>
    <property type="project" value="UniProtKB-KW"/>
</dbReference>
<evidence type="ECO:0000256" key="7">
    <source>
        <dbReference type="PIRSR" id="PIRSR000216-1"/>
    </source>
</evidence>
<evidence type="ECO:0000256" key="5">
    <source>
        <dbReference type="ARBA" id="ARBA00023014"/>
    </source>
</evidence>
<keyword evidence="5 7" id="KW-0411">Iron-sulfur</keyword>
<dbReference type="PANTHER" id="PTHR10371">
    <property type="entry name" value="NADH DEHYDROGENASE UBIQUINONE FLAVOPROTEIN 2, MITOCHONDRIAL"/>
    <property type="match status" value="1"/>
</dbReference>
<evidence type="ECO:0000256" key="2">
    <source>
        <dbReference type="ARBA" id="ARBA00022714"/>
    </source>
</evidence>
<dbReference type="RefSeq" id="WP_420040344.1">
    <property type="nucleotide sequence ID" value="NZ_CP128986.1"/>
</dbReference>
<dbReference type="FunFam" id="1.10.10.1590:FF:000001">
    <property type="entry name" value="NADH-quinone oxidoreductase subunit E"/>
    <property type="match status" value="1"/>
</dbReference>
<dbReference type="PANTHER" id="PTHR10371:SF3">
    <property type="entry name" value="NADH DEHYDROGENASE [UBIQUINONE] FLAVOPROTEIN 2, MITOCHONDRIAL"/>
    <property type="match status" value="1"/>
</dbReference>
<comment type="similarity">
    <text evidence="1">Belongs to the complex I 24 kDa subunit family.</text>
</comment>
<keyword evidence="4 7" id="KW-0408">Iron</keyword>
<dbReference type="EMBL" id="CP128986">
    <property type="protein sequence ID" value="WOC10997.1"/>
    <property type="molecule type" value="Genomic_DNA"/>
</dbReference>
<organism evidence="8">
    <name type="scientific">Gordonia sp. MP11Mi</name>
    <dbReference type="NCBI Taxonomy" id="3022769"/>
    <lineage>
        <taxon>Bacteria</taxon>
        <taxon>Bacillati</taxon>
        <taxon>Actinomycetota</taxon>
        <taxon>Actinomycetes</taxon>
        <taxon>Mycobacteriales</taxon>
        <taxon>Gordoniaceae</taxon>
        <taxon>Gordonia</taxon>
    </lineage>
</organism>
<dbReference type="AlphaFoldDB" id="A0AA97CRW2"/>
<dbReference type="PIRSF" id="PIRSF000216">
    <property type="entry name" value="NADH_DH_24kDa"/>
    <property type="match status" value="1"/>
</dbReference>
<feature type="binding site" evidence="7">
    <location>
        <position position="119"/>
    </location>
    <ligand>
        <name>[2Fe-2S] cluster</name>
        <dbReference type="ChEBI" id="CHEBI:190135"/>
    </ligand>
</feature>
<comment type="cofactor">
    <cofactor evidence="6">
        <name>[2Fe-2S] cluster</name>
        <dbReference type="ChEBI" id="CHEBI:190135"/>
    </cofactor>
</comment>
<dbReference type="PROSITE" id="PS01099">
    <property type="entry name" value="COMPLEX1_24K"/>
    <property type="match status" value="1"/>
</dbReference>